<reference evidence="2 3" key="1">
    <citation type="submission" date="2021-06" db="EMBL/GenBank/DDBJ databases">
        <title>A haploid diamondback moth (Plutella xylostella L.) genome assembly resolves 31 chromosomes and identifies a diamide resistance mutation.</title>
        <authorList>
            <person name="Ward C.M."/>
            <person name="Perry K.D."/>
            <person name="Baker G."/>
            <person name="Powis K."/>
            <person name="Heckel D.G."/>
            <person name="Baxter S.W."/>
        </authorList>
    </citation>
    <scope>NUCLEOTIDE SEQUENCE [LARGE SCALE GENOMIC DNA]</scope>
    <source>
        <strain evidence="2 3">LV</strain>
        <tissue evidence="2">Single pupa</tissue>
    </source>
</reference>
<feature type="compositionally biased region" description="Basic and acidic residues" evidence="1">
    <location>
        <begin position="25"/>
        <end position="34"/>
    </location>
</feature>
<proteinExistence type="predicted"/>
<sequence length="51" mass="5705">MIKPEIIRFVRNFVENGENITEKYRGRYGDDAEPRGAPAAAPAPRDAPYAN</sequence>
<comment type="caution">
    <text evidence="2">The sequence shown here is derived from an EMBL/GenBank/DDBJ whole genome shotgun (WGS) entry which is preliminary data.</text>
</comment>
<gene>
    <name evidence="2" type="ORF">JYU34_007324</name>
</gene>
<feature type="compositionally biased region" description="Low complexity" evidence="1">
    <location>
        <begin position="35"/>
        <end position="51"/>
    </location>
</feature>
<protein>
    <submittedName>
        <fullName evidence="2">Uncharacterized protein</fullName>
    </submittedName>
</protein>
<feature type="region of interest" description="Disordered" evidence="1">
    <location>
        <begin position="25"/>
        <end position="51"/>
    </location>
</feature>
<evidence type="ECO:0000313" key="2">
    <source>
        <dbReference type="EMBL" id="KAG7307173.1"/>
    </source>
</evidence>
<accession>A0ABQ7QQ38</accession>
<keyword evidence="3" id="KW-1185">Reference proteome</keyword>
<dbReference type="EMBL" id="JAHIBW010000010">
    <property type="protein sequence ID" value="KAG7307173.1"/>
    <property type="molecule type" value="Genomic_DNA"/>
</dbReference>
<name>A0ABQ7QQ38_PLUXY</name>
<organism evidence="2 3">
    <name type="scientific">Plutella xylostella</name>
    <name type="common">Diamondback moth</name>
    <name type="synonym">Plutella maculipennis</name>
    <dbReference type="NCBI Taxonomy" id="51655"/>
    <lineage>
        <taxon>Eukaryota</taxon>
        <taxon>Metazoa</taxon>
        <taxon>Ecdysozoa</taxon>
        <taxon>Arthropoda</taxon>
        <taxon>Hexapoda</taxon>
        <taxon>Insecta</taxon>
        <taxon>Pterygota</taxon>
        <taxon>Neoptera</taxon>
        <taxon>Endopterygota</taxon>
        <taxon>Lepidoptera</taxon>
        <taxon>Glossata</taxon>
        <taxon>Ditrysia</taxon>
        <taxon>Yponomeutoidea</taxon>
        <taxon>Plutellidae</taxon>
        <taxon>Plutella</taxon>
    </lineage>
</organism>
<evidence type="ECO:0000256" key="1">
    <source>
        <dbReference type="SAM" id="MobiDB-lite"/>
    </source>
</evidence>
<dbReference type="Proteomes" id="UP000823941">
    <property type="component" value="Chromosome 10"/>
</dbReference>
<evidence type="ECO:0000313" key="3">
    <source>
        <dbReference type="Proteomes" id="UP000823941"/>
    </source>
</evidence>